<dbReference type="Gene3D" id="3.40.1700.10">
    <property type="entry name" value="DNA integrity scanning protein, DisA, N-terminal domain"/>
    <property type="match status" value="1"/>
</dbReference>
<dbReference type="Pfam" id="PF21752">
    <property type="entry name" value="DACNG"/>
    <property type="match status" value="1"/>
</dbReference>
<dbReference type="Pfam" id="PF21750">
    <property type="entry name" value="DACNH"/>
    <property type="match status" value="1"/>
</dbReference>
<reference evidence="2 3" key="1">
    <citation type="submission" date="2018-12" db="EMBL/GenBank/DDBJ databases">
        <authorList>
            <person name="Feng G."/>
            <person name="Zhu H."/>
        </authorList>
    </citation>
    <scope>NUCLEOTIDE SEQUENCE [LARGE SCALE GENOMIC DNA]</scope>
    <source>
        <strain evidence="2 3">LMG 26000</strain>
    </source>
</reference>
<keyword evidence="3" id="KW-1185">Reference proteome</keyword>
<dbReference type="RefSeq" id="WP_125439855.1">
    <property type="nucleotide sequence ID" value="NZ_RWIU01000006.1"/>
</dbReference>
<organism evidence="2 3">
    <name type="scientific">Hymenobacter perfusus</name>
    <dbReference type="NCBI Taxonomy" id="1236770"/>
    <lineage>
        <taxon>Bacteria</taxon>
        <taxon>Pseudomonadati</taxon>
        <taxon>Bacteroidota</taxon>
        <taxon>Cytophagia</taxon>
        <taxon>Cytophagales</taxon>
        <taxon>Hymenobacteraceae</taxon>
        <taxon>Hymenobacter</taxon>
    </lineage>
</organism>
<dbReference type="PROSITE" id="PS51794">
    <property type="entry name" value="DAC"/>
    <property type="match status" value="1"/>
</dbReference>
<name>A0A3R9NT65_9BACT</name>
<proteinExistence type="predicted"/>
<evidence type="ECO:0000313" key="2">
    <source>
        <dbReference type="EMBL" id="RSK41234.1"/>
    </source>
</evidence>
<accession>A0A3R9NT65</accession>
<gene>
    <name evidence="2" type="ORF">EI293_17575</name>
</gene>
<dbReference type="OrthoDB" id="859517at2"/>
<evidence type="ECO:0000259" key="1">
    <source>
        <dbReference type="PROSITE" id="PS51794"/>
    </source>
</evidence>
<dbReference type="Pfam" id="PF02457">
    <property type="entry name" value="DAC"/>
    <property type="match status" value="1"/>
</dbReference>
<dbReference type="InterPro" id="IPR036888">
    <property type="entry name" value="DNA_integrity_DisA_N_sf"/>
</dbReference>
<sequence length="483" mass="53866">MWENQSLFRVSAQLFADGVFNLLDRTLKPEVFLLGLASARETDEPEAVIIEPQNHRYRPQHFASLKARAASLEPDGPREVVYHLHPLDHDRYEKQRWYELLRRATEHTLNDLVASQQEERVSFCSVPVTVGGYMVLIVLQINSEAYQGYYSLSGPAGPTRPASLLAATVQEVLQDAARALRESDTDDDRPVLDRDYNEVLRAAGRRFMLRAAAGSHGLYDACNGVAALRHEGDEGVGTMLVSRRNHPAVVPVLTLESPIPLRDYRRIRKLLELSEDRNSLITDATDVFGLGYLVEPSDPQYEPLFTVHFTKHYSWELSHDGQLMMKVVSNTPRLPQGSVDENNFTEAIRRVFPAVDAAGVAYLWELTLKATTQSNGTILLISEGAAQEAARLTRQCFRVAPRLMTPSVLRLVTNIDGAVLIDPAGTCYAIGVILDGLATEKGDSSRGSRYNSALRYVESSRYPVLAIVVSEDGWIDLLPPVRR</sequence>
<evidence type="ECO:0000313" key="3">
    <source>
        <dbReference type="Proteomes" id="UP000270291"/>
    </source>
</evidence>
<feature type="domain" description="DAC" evidence="1">
    <location>
        <begin position="345"/>
        <end position="483"/>
    </location>
</feature>
<dbReference type="AlphaFoldDB" id="A0A3R9NT65"/>
<protein>
    <recommendedName>
        <fullName evidence="1">DAC domain-containing protein</fullName>
    </recommendedName>
</protein>
<dbReference type="EMBL" id="RWIU01000006">
    <property type="protein sequence ID" value="RSK41234.1"/>
    <property type="molecule type" value="Genomic_DNA"/>
</dbReference>
<dbReference type="Proteomes" id="UP000270291">
    <property type="component" value="Unassembled WGS sequence"/>
</dbReference>
<comment type="caution">
    <text evidence="2">The sequence shown here is derived from an EMBL/GenBank/DDBJ whole genome shotgun (WGS) entry which is preliminary data.</text>
</comment>
<dbReference type="InterPro" id="IPR048554">
    <property type="entry name" value="DACNG"/>
</dbReference>
<dbReference type="InterPro" id="IPR003390">
    <property type="entry name" value="DNA_integrity_scan_DisA_N"/>
</dbReference>
<dbReference type="InterPro" id="IPR048555">
    <property type="entry name" value="DACNH"/>
</dbReference>
<dbReference type="SUPFAM" id="SSF143597">
    <property type="entry name" value="YojJ-like"/>
    <property type="match status" value="1"/>
</dbReference>